<reference evidence="2" key="1">
    <citation type="journal article" date="2022" name="Environ. Microbiol.">
        <title>Geoalkalibacter halelectricus SAP #1 sp. nov. possessing extracellular electron transfer and mineral#reducing capabilities from a haloalkaline environment.</title>
        <authorList>
            <person name="Yadav S."/>
            <person name="Singh R."/>
            <person name="Sundharam S.S."/>
            <person name="Chaudhary S."/>
            <person name="Krishnamurthi S."/>
            <person name="Patil S.A."/>
        </authorList>
    </citation>
    <scope>NUCLEOTIDE SEQUENCE</scope>
    <source>
        <strain evidence="2">SAP-1</strain>
    </source>
</reference>
<dbReference type="Proteomes" id="UP001060414">
    <property type="component" value="Chromosome"/>
</dbReference>
<dbReference type="Pfam" id="PF07963">
    <property type="entry name" value="N_methyl"/>
    <property type="match status" value="1"/>
</dbReference>
<proteinExistence type="predicted"/>
<keyword evidence="3" id="KW-1185">Reference proteome</keyword>
<feature type="compositionally biased region" description="Basic and acidic residues" evidence="1">
    <location>
        <begin position="67"/>
        <end position="83"/>
    </location>
</feature>
<accession>A0ABY5ZLE3</accession>
<protein>
    <submittedName>
        <fullName evidence="2">Prepilin-type N-terminal cleavage/methylation domain-containing protein</fullName>
    </submittedName>
</protein>
<dbReference type="RefSeq" id="WP_260746981.1">
    <property type="nucleotide sequence ID" value="NZ_CP092109.1"/>
</dbReference>
<name>A0ABY5ZLE3_9BACT</name>
<evidence type="ECO:0000313" key="2">
    <source>
        <dbReference type="EMBL" id="UWZ78625.1"/>
    </source>
</evidence>
<sequence>MKSGRAARGFTLLEVLFALSLFAIGLLAVASLQGTALRAAADAEQRAQARAAARSLSEHLLALPFDHPELRDVDGSGRAGLDDRDAEDSQADHRLEPPGQAGMRLFWNIAEEDPAPGLKTVRVIAVWPRRDGEQSLSLEFIRTAGF</sequence>
<evidence type="ECO:0000313" key="3">
    <source>
        <dbReference type="Proteomes" id="UP001060414"/>
    </source>
</evidence>
<evidence type="ECO:0000256" key="1">
    <source>
        <dbReference type="SAM" id="MobiDB-lite"/>
    </source>
</evidence>
<dbReference type="InterPro" id="IPR012902">
    <property type="entry name" value="N_methyl_site"/>
</dbReference>
<organism evidence="2 3">
    <name type="scientific">Geoalkalibacter halelectricus</name>
    <dbReference type="NCBI Taxonomy" id="2847045"/>
    <lineage>
        <taxon>Bacteria</taxon>
        <taxon>Pseudomonadati</taxon>
        <taxon>Thermodesulfobacteriota</taxon>
        <taxon>Desulfuromonadia</taxon>
        <taxon>Desulfuromonadales</taxon>
        <taxon>Geoalkalibacteraceae</taxon>
        <taxon>Geoalkalibacter</taxon>
    </lineage>
</organism>
<dbReference type="PROSITE" id="PS00409">
    <property type="entry name" value="PROKAR_NTER_METHYL"/>
    <property type="match status" value="1"/>
</dbReference>
<gene>
    <name evidence="2" type="ORF">L9S41_13165</name>
</gene>
<dbReference type="EMBL" id="CP092109">
    <property type="protein sequence ID" value="UWZ78625.1"/>
    <property type="molecule type" value="Genomic_DNA"/>
</dbReference>
<feature type="region of interest" description="Disordered" evidence="1">
    <location>
        <begin position="67"/>
        <end position="99"/>
    </location>
</feature>
<dbReference type="NCBIfam" id="TIGR02532">
    <property type="entry name" value="IV_pilin_GFxxxE"/>
    <property type="match status" value="1"/>
</dbReference>